<feature type="transmembrane region" description="Helical" evidence="12">
    <location>
        <begin position="270"/>
        <end position="291"/>
    </location>
</feature>
<reference evidence="13 14" key="1">
    <citation type="journal article" date="2016" name="Nat. Commun.">
        <title>Thousands of microbial genomes shed light on interconnected biogeochemical processes in an aquifer system.</title>
        <authorList>
            <person name="Anantharaman K."/>
            <person name="Brown C.T."/>
            <person name="Hug L.A."/>
            <person name="Sharon I."/>
            <person name="Castelle C.J."/>
            <person name="Probst A.J."/>
            <person name="Thomas B.C."/>
            <person name="Singh A."/>
            <person name="Wilkins M.J."/>
            <person name="Karaoz U."/>
            <person name="Brodie E.L."/>
            <person name="Williams K.H."/>
            <person name="Hubbard S.S."/>
            <person name="Banfield J.F."/>
        </authorList>
    </citation>
    <scope>NUCLEOTIDE SEQUENCE [LARGE SCALE GENOMIC DNA]</scope>
</reference>
<evidence type="ECO:0000256" key="6">
    <source>
        <dbReference type="ARBA" id="ARBA00023002"/>
    </source>
</evidence>
<feature type="transmembrane region" description="Helical" evidence="12">
    <location>
        <begin position="239"/>
        <end position="258"/>
    </location>
</feature>
<keyword evidence="2" id="KW-1003">Cell membrane</keyword>
<protein>
    <recommendedName>
        <fullName evidence="15">Cytochrome oxidase assembly protein</fullName>
    </recommendedName>
</protein>
<evidence type="ECO:0000256" key="1">
    <source>
        <dbReference type="ARBA" id="ARBA00004141"/>
    </source>
</evidence>
<dbReference type="GO" id="GO:0046872">
    <property type="term" value="F:metal ion binding"/>
    <property type="evidence" value="ECO:0007669"/>
    <property type="project" value="UniProtKB-KW"/>
</dbReference>
<gene>
    <name evidence="13" type="ORF">A3B81_02355</name>
</gene>
<dbReference type="AlphaFoldDB" id="A0A1F6TTY6"/>
<organism evidence="13 14">
    <name type="scientific">Candidatus Muproteobacteria bacterium RIFCSPHIGHO2_02_FULL_65_16</name>
    <dbReference type="NCBI Taxonomy" id="1817766"/>
    <lineage>
        <taxon>Bacteria</taxon>
        <taxon>Pseudomonadati</taxon>
        <taxon>Pseudomonadota</taxon>
        <taxon>Candidatus Muproteobacteria</taxon>
    </lineage>
</organism>
<dbReference type="PANTHER" id="PTHR35457">
    <property type="entry name" value="HEME A SYNTHASE"/>
    <property type="match status" value="1"/>
</dbReference>
<evidence type="ECO:0008006" key="15">
    <source>
        <dbReference type="Google" id="ProtNLM"/>
    </source>
</evidence>
<dbReference type="GO" id="GO:0016163">
    <property type="term" value="F:nitrogenase activity"/>
    <property type="evidence" value="ECO:0007669"/>
    <property type="project" value="InterPro"/>
</dbReference>
<proteinExistence type="predicted"/>
<dbReference type="GO" id="GO:0016020">
    <property type="term" value="C:membrane"/>
    <property type="evidence" value="ECO:0007669"/>
    <property type="project" value="UniProtKB-SubCell"/>
</dbReference>
<evidence type="ECO:0000256" key="11">
    <source>
        <dbReference type="ARBA" id="ARBA00023444"/>
    </source>
</evidence>
<dbReference type="InterPro" id="IPR003780">
    <property type="entry name" value="COX15/CtaA_fam"/>
</dbReference>
<keyword evidence="8" id="KW-0350">Heme biosynthesis</keyword>
<dbReference type="Proteomes" id="UP000179362">
    <property type="component" value="Unassembled WGS sequence"/>
</dbReference>
<evidence type="ECO:0000256" key="5">
    <source>
        <dbReference type="ARBA" id="ARBA00022989"/>
    </source>
</evidence>
<dbReference type="EMBL" id="MFTA01000146">
    <property type="protein sequence ID" value="OGI48532.1"/>
    <property type="molecule type" value="Genomic_DNA"/>
</dbReference>
<keyword evidence="5 12" id="KW-1133">Transmembrane helix</keyword>
<comment type="pathway">
    <text evidence="11">Porphyrin-containing compound metabolism.</text>
</comment>
<keyword evidence="10" id="KW-1015">Disulfide bond</keyword>
<feature type="transmembrane region" description="Helical" evidence="12">
    <location>
        <begin position="297"/>
        <end position="314"/>
    </location>
</feature>
<evidence type="ECO:0000256" key="9">
    <source>
        <dbReference type="ARBA" id="ARBA00023136"/>
    </source>
</evidence>
<accession>A0A1F6TTY6</accession>
<dbReference type="PANTHER" id="PTHR35457:SF1">
    <property type="entry name" value="HEME A SYNTHASE"/>
    <property type="match status" value="1"/>
</dbReference>
<dbReference type="PROSITE" id="PS00699">
    <property type="entry name" value="NITROGENASE_1_1"/>
    <property type="match status" value="1"/>
</dbReference>
<dbReference type="Pfam" id="PF02628">
    <property type="entry name" value="COX15-CtaA"/>
    <property type="match status" value="1"/>
</dbReference>
<keyword evidence="7" id="KW-0408">Iron</keyword>
<evidence type="ECO:0000313" key="13">
    <source>
        <dbReference type="EMBL" id="OGI48532.1"/>
    </source>
</evidence>
<keyword evidence="4" id="KW-0479">Metal-binding</keyword>
<feature type="transmembrane region" description="Helical" evidence="12">
    <location>
        <begin position="126"/>
        <end position="148"/>
    </location>
</feature>
<keyword evidence="3 12" id="KW-0812">Transmembrane</keyword>
<dbReference type="InterPro" id="IPR050450">
    <property type="entry name" value="COX15/CtaA_HemeA_synthase"/>
</dbReference>
<dbReference type="InterPro" id="IPR000318">
    <property type="entry name" value="Nase_comp1_CS"/>
</dbReference>
<comment type="caution">
    <text evidence="13">The sequence shown here is derived from an EMBL/GenBank/DDBJ whole genome shotgun (WGS) entry which is preliminary data.</text>
</comment>
<feature type="transmembrane region" description="Helical" evidence="12">
    <location>
        <begin position="168"/>
        <end position="190"/>
    </location>
</feature>
<evidence type="ECO:0000256" key="8">
    <source>
        <dbReference type="ARBA" id="ARBA00023133"/>
    </source>
</evidence>
<evidence type="ECO:0000256" key="4">
    <source>
        <dbReference type="ARBA" id="ARBA00022723"/>
    </source>
</evidence>
<evidence type="ECO:0000256" key="3">
    <source>
        <dbReference type="ARBA" id="ARBA00022692"/>
    </source>
</evidence>
<keyword evidence="9 12" id="KW-0472">Membrane</keyword>
<dbReference type="GO" id="GO:0006784">
    <property type="term" value="P:heme A biosynthetic process"/>
    <property type="evidence" value="ECO:0007669"/>
    <property type="project" value="InterPro"/>
</dbReference>
<evidence type="ECO:0000256" key="10">
    <source>
        <dbReference type="ARBA" id="ARBA00023157"/>
    </source>
</evidence>
<evidence type="ECO:0000256" key="2">
    <source>
        <dbReference type="ARBA" id="ARBA00022475"/>
    </source>
</evidence>
<sequence>MNARTSPVFTFLVTTAVALMAGAIVFSSALRLSHAGLGCADWPACYGRITVPDRVTESGGRDAPAGSWKAVAHRLAGGVMGMVILAIVFLSWRGRSAARHRLLSLVLLGLTAFLAVLGRWTPTLTLPVITLANILAGFAMLAVLWWLWLDIKPAPAPAAPRGLKIAAYIGLALLGAQITLGGLVSANFAALSCATLPDCNGSWWPVAAGPADDLNPFHSLAVGADGRITPPAAAPLLHMIHRFWALFTVIYLAWLGLWTAGLEGLRRTGVVMLMLPALQVLLGALAVALSLPLAVVVAHNGVAALLLLGLVTLIHRLRPGAASMTAS</sequence>
<feature type="transmembrane region" description="Helical" evidence="12">
    <location>
        <begin position="71"/>
        <end position="90"/>
    </location>
</feature>
<keyword evidence="6" id="KW-0560">Oxidoreductase</keyword>
<evidence type="ECO:0000256" key="12">
    <source>
        <dbReference type="SAM" id="Phobius"/>
    </source>
</evidence>
<comment type="subcellular location">
    <subcellularLocation>
        <location evidence="1">Membrane</location>
        <topology evidence="1">Multi-pass membrane protein</topology>
    </subcellularLocation>
</comment>
<name>A0A1F6TTY6_9PROT</name>
<evidence type="ECO:0000256" key="7">
    <source>
        <dbReference type="ARBA" id="ARBA00023004"/>
    </source>
</evidence>
<evidence type="ECO:0000313" key="14">
    <source>
        <dbReference type="Proteomes" id="UP000179362"/>
    </source>
</evidence>
<feature type="transmembrane region" description="Helical" evidence="12">
    <location>
        <begin position="102"/>
        <end position="120"/>
    </location>
</feature>